<evidence type="ECO:0000313" key="2">
    <source>
        <dbReference type="Proteomes" id="UP000033684"/>
    </source>
</evidence>
<gene>
    <name evidence="1" type="ORF">VZ94_19285</name>
</gene>
<sequence>MHSKYRERIKMSYDYDNALKELAKIVANPAYTKAELLNLAKQVDVSNAKGSITVLYSRMGDVPAAMATDPNIRILDKTDAFKFLTSNAFNDALGGAIGLTLDEMQDKNPLSDPVKQALKEDLLNWNFHGTDGPWAGISKKFR</sequence>
<dbReference type="Proteomes" id="UP000033684">
    <property type="component" value="Unassembled WGS sequence"/>
</dbReference>
<comment type="caution">
    <text evidence="1">The sequence shown here is derived from an EMBL/GenBank/DDBJ whole genome shotgun (WGS) entry which is preliminary data.</text>
</comment>
<keyword evidence="2" id="KW-1185">Reference proteome</keyword>
<reference evidence="2" key="1">
    <citation type="submission" date="2015-03" db="EMBL/GenBank/DDBJ databases">
        <title>Draft genome sequence of a novel methanotroph (Sn10-6) isolated from flooded ricefield rhizosphere in India.</title>
        <authorList>
            <person name="Pandit P.S."/>
            <person name="Pore S.D."/>
            <person name="Arora P."/>
            <person name="Kapse N.G."/>
            <person name="Dhakephalkar P.K."/>
            <person name="Rahalkar M.C."/>
        </authorList>
    </citation>
    <scope>NUCLEOTIDE SEQUENCE [LARGE SCALE GENOMIC DNA]</scope>
    <source>
        <strain evidence="2">Sn10-6</strain>
    </source>
</reference>
<protein>
    <submittedName>
        <fullName evidence="1">Uncharacterized protein</fullName>
    </submittedName>
</protein>
<accession>A0A0F3IEV3</accession>
<dbReference type="AlphaFoldDB" id="A0A0F3IEV3"/>
<organism evidence="1 2">
    <name type="scientific">Methylocucumis oryzae</name>
    <dbReference type="NCBI Taxonomy" id="1632867"/>
    <lineage>
        <taxon>Bacteria</taxon>
        <taxon>Pseudomonadati</taxon>
        <taxon>Pseudomonadota</taxon>
        <taxon>Gammaproteobacteria</taxon>
        <taxon>Methylococcales</taxon>
        <taxon>Methylococcaceae</taxon>
        <taxon>Methylocucumis</taxon>
    </lineage>
</organism>
<proteinExistence type="predicted"/>
<reference evidence="1 2" key="2">
    <citation type="journal article" date="2016" name="Microb. Ecol.">
        <title>Genome Characteristics of a Novel Type I Methanotroph (Sn10-6) Isolated from a Flooded Indian Rice Field.</title>
        <authorList>
            <person name="Rahalkar M.C."/>
            <person name="Pandit P.S."/>
            <person name="Dhakephalkar P.K."/>
            <person name="Pore S."/>
            <person name="Arora P."/>
            <person name="Kapse N."/>
        </authorList>
    </citation>
    <scope>NUCLEOTIDE SEQUENCE [LARGE SCALE GENOMIC DNA]</scope>
    <source>
        <strain evidence="1 2">Sn10-6</strain>
    </source>
</reference>
<name>A0A0F3IEV3_9GAMM</name>
<dbReference type="EMBL" id="LAJX01000254">
    <property type="protein sequence ID" value="KJV05281.1"/>
    <property type="molecule type" value="Genomic_DNA"/>
</dbReference>
<evidence type="ECO:0000313" key="1">
    <source>
        <dbReference type="EMBL" id="KJV05281.1"/>
    </source>
</evidence>